<gene>
    <name evidence="2" type="ORF">OBE_06930</name>
</gene>
<dbReference type="AlphaFoldDB" id="K1TAL5"/>
<feature type="non-terminal residue" evidence="2">
    <location>
        <position position="1"/>
    </location>
</feature>
<proteinExistence type="predicted"/>
<sequence length="111" mass="12037">VNRQKGNLISEPIFELKAIMDSTSSYVDIEVNGELVRVKGKLAEGETFVLDTAKLTAKVVDSNTGVTLRNALSQLDELVFPELNPGGNEVLVSVSGATFTELTIQGRSRWV</sequence>
<comment type="caution">
    <text evidence="2">The sequence shown here is derived from an EMBL/GenBank/DDBJ whole genome shotgun (WGS) entry which is preliminary data.</text>
</comment>
<feature type="domain" description="Siphovirus-type tail component C-terminal" evidence="1">
    <location>
        <begin position="6"/>
        <end position="99"/>
    </location>
</feature>
<accession>K1TAL5</accession>
<protein>
    <submittedName>
        <fullName evidence="2">Phage tail component</fullName>
    </submittedName>
</protein>
<evidence type="ECO:0000259" key="1">
    <source>
        <dbReference type="Pfam" id="PF22768"/>
    </source>
</evidence>
<dbReference type="InterPro" id="IPR054738">
    <property type="entry name" value="Siphovirus-type_tail_C"/>
</dbReference>
<dbReference type="Pfam" id="PF22768">
    <property type="entry name" value="SPP1_Dit"/>
    <property type="match status" value="1"/>
</dbReference>
<dbReference type="EMBL" id="AJWZ01004754">
    <property type="protein sequence ID" value="EKC64509.1"/>
    <property type="molecule type" value="Genomic_DNA"/>
</dbReference>
<name>K1TAL5_9ZZZZ</name>
<evidence type="ECO:0000313" key="2">
    <source>
        <dbReference type="EMBL" id="EKC64509.1"/>
    </source>
</evidence>
<reference evidence="2" key="1">
    <citation type="journal article" date="2013" name="Environ. Microbiol.">
        <title>Microbiota from the distal guts of lean and obese adolescents exhibit partial functional redundancy besides clear differences in community structure.</title>
        <authorList>
            <person name="Ferrer M."/>
            <person name="Ruiz A."/>
            <person name="Lanza F."/>
            <person name="Haange S.B."/>
            <person name="Oberbach A."/>
            <person name="Till H."/>
            <person name="Bargiela R."/>
            <person name="Campoy C."/>
            <person name="Segura M.T."/>
            <person name="Richter M."/>
            <person name="von Bergen M."/>
            <person name="Seifert J."/>
            <person name="Suarez A."/>
        </authorList>
    </citation>
    <scope>NUCLEOTIDE SEQUENCE</scope>
</reference>
<organism evidence="2">
    <name type="scientific">human gut metagenome</name>
    <dbReference type="NCBI Taxonomy" id="408170"/>
    <lineage>
        <taxon>unclassified sequences</taxon>
        <taxon>metagenomes</taxon>
        <taxon>organismal metagenomes</taxon>
    </lineage>
</organism>